<dbReference type="Gene3D" id="1.25.40.120">
    <property type="entry name" value="Protein prenylyltransferase"/>
    <property type="match status" value="1"/>
</dbReference>
<dbReference type="SUPFAM" id="SSF48439">
    <property type="entry name" value="Protein prenylyltransferase"/>
    <property type="match status" value="1"/>
</dbReference>
<evidence type="ECO:0000313" key="16">
    <source>
        <dbReference type="Proteomes" id="UP001358417"/>
    </source>
</evidence>
<comment type="cofactor">
    <cofactor evidence="1">
        <name>Mg(2+)</name>
        <dbReference type="ChEBI" id="CHEBI:18420"/>
    </cofactor>
</comment>
<dbReference type="GO" id="GO:0004660">
    <property type="term" value="F:protein farnesyltransferase activity"/>
    <property type="evidence" value="ECO:0007669"/>
    <property type="project" value="UniProtKB-EC"/>
</dbReference>
<dbReference type="RefSeq" id="XP_064701092.1">
    <property type="nucleotide sequence ID" value="XM_064852867.1"/>
</dbReference>
<dbReference type="InterPro" id="IPR002088">
    <property type="entry name" value="Prenyl_trans_a"/>
</dbReference>
<dbReference type="AlphaFoldDB" id="A0AAV9MY86"/>
<organism evidence="15 16">
    <name type="scientific">Exophiala bonariae</name>
    <dbReference type="NCBI Taxonomy" id="1690606"/>
    <lineage>
        <taxon>Eukaryota</taxon>
        <taxon>Fungi</taxon>
        <taxon>Dikarya</taxon>
        <taxon>Ascomycota</taxon>
        <taxon>Pezizomycotina</taxon>
        <taxon>Eurotiomycetes</taxon>
        <taxon>Chaetothyriomycetidae</taxon>
        <taxon>Chaetothyriales</taxon>
        <taxon>Herpotrichiellaceae</taxon>
        <taxon>Exophiala</taxon>
    </lineage>
</organism>
<evidence type="ECO:0000256" key="7">
    <source>
        <dbReference type="ARBA" id="ARBA00022737"/>
    </source>
</evidence>
<evidence type="ECO:0000256" key="5">
    <source>
        <dbReference type="ARBA" id="ARBA00022602"/>
    </source>
</evidence>
<dbReference type="Pfam" id="PF01239">
    <property type="entry name" value="PPTA"/>
    <property type="match status" value="4"/>
</dbReference>
<keyword evidence="16" id="KW-1185">Reference proteome</keyword>
<evidence type="ECO:0000256" key="9">
    <source>
        <dbReference type="ARBA" id="ARBA00040965"/>
    </source>
</evidence>
<sequence>MAESTKPTEAAHRPKSKSAKSKEPFYSVSPLWEDITPLPMVDGPPGQTDPGPALATIAYSPRYSEAMSYLRAVMATNEFSRRTLDLTEDIISMNPSHYTVWLYRAKILKVLWGEENISTEDGVKAELDWLEGISERNLKNYQIWHHRQLMVSLLTSLPSGETEFLTHILSFDSKNYHVWTYRQWLCRHFPESLLATDVELASIDALINDDVRNNSAWNHRYFVCFGAEELQAIEKEGGNRKDVLAQGKLVVDEDVVDREINYAKDHIAWAPQNPSPWNYLKGVLKRAGIPITNMQVFCEGFVGGRNADLFGENVKSSHAVDWLAEIYQLDGNAERSKQCLDALGKKWDPIRRKYWDYRAEQLGRGEEDQGSAQAA</sequence>
<dbReference type="PANTHER" id="PTHR11129">
    <property type="entry name" value="PROTEIN FARNESYLTRANSFERASE ALPHA SUBUNIT/RAB GERANYLGERANYL TRANSFERASE ALPHA SUBUNIT"/>
    <property type="match status" value="1"/>
</dbReference>
<evidence type="ECO:0000256" key="3">
    <source>
        <dbReference type="ARBA" id="ARBA00012700"/>
    </source>
</evidence>
<evidence type="ECO:0000256" key="11">
    <source>
        <dbReference type="ARBA" id="ARBA00042436"/>
    </source>
</evidence>
<dbReference type="GeneID" id="89977486"/>
<keyword evidence="5" id="KW-0637">Prenyltransferase</keyword>
<protein>
    <recommendedName>
        <fullName evidence="9">Protein farnesyltransferase/geranylgeranyltransferase type-1 subunit alpha</fullName>
        <ecNumber evidence="4">2.5.1.58</ecNumber>
        <ecNumber evidence="3">2.5.1.59</ecNumber>
    </recommendedName>
    <alternativeName>
        <fullName evidence="12">CAAX farnesyltransferase subunit alpha</fullName>
    </alternativeName>
    <alternativeName>
        <fullName evidence="11">FTase-alpha</fullName>
    </alternativeName>
    <alternativeName>
        <fullName evidence="10">Ras proteins prenyltransferase subunit alpha</fullName>
    </alternativeName>
    <alternativeName>
        <fullName evidence="13">Type I protein geranyl-geranyltransferase subunit alpha</fullName>
    </alternativeName>
</protein>
<dbReference type="PANTHER" id="PTHR11129:SF1">
    <property type="entry name" value="PROTEIN FARNESYLTRANSFERASE_GERANYLGERANYLTRANSFERASE TYPE-1 SUBUNIT ALPHA"/>
    <property type="match status" value="1"/>
</dbReference>
<evidence type="ECO:0000256" key="8">
    <source>
        <dbReference type="ARBA" id="ARBA00022842"/>
    </source>
</evidence>
<dbReference type="EC" id="2.5.1.58" evidence="4"/>
<name>A0AAV9MY86_9EURO</name>
<dbReference type="EC" id="2.5.1.59" evidence="3"/>
<comment type="caution">
    <text evidence="15">The sequence shown here is derived from an EMBL/GenBank/DDBJ whole genome shotgun (WGS) entry which is preliminary data.</text>
</comment>
<keyword evidence="6" id="KW-0808">Transferase</keyword>
<feature type="region of interest" description="Disordered" evidence="14">
    <location>
        <begin position="1"/>
        <end position="25"/>
    </location>
</feature>
<comment type="similarity">
    <text evidence="2">Belongs to the protein prenyltransferase subunit alpha family.</text>
</comment>
<evidence type="ECO:0000256" key="6">
    <source>
        <dbReference type="ARBA" id="ARBA00022679"/>
    </source>
</evidence>
<dbReference type="EMBL" id="JAVRRD010000037">
    <property type="protein sequence ID" value="KAK5045463.1"/>
    <property type="molecule type" value="Genomic_DNA"/>
</dbReference>
<evidence type="ECO:0000256" key="14">
    <source>
        <dbReference type="SAM" id="MobiDB-lite"/>
    </source>
</evidence>
<dbReference type="GO" id="GO:0004662">
    <property type="term" value="F:CAAX-protein geranylgeranyltransferase activity"/>
    <property type="evidence" value="ECO:0007669"/>
    <property type="project" value="UniProtKB-EC"/>
</dbReference>
<gene>
    <name evidence="15" type="ORF">LTR84_009327</name>
</gene>
<evidence type="ECO:0000256" key="4">
    <source>
        <dbReference type="ARBA" id="ARBA00012702"/>
    </source>
</evidence>
<evidence type="ECO:0000313" key="15">
    <source>
        <dbReference type="EMBL" id="KAK5045463.1"/>
    </source>
</evidence>
<evidence type="ECO:0000256" key="10">
    <source>
        <dbReference type="ARBA" id="ARBA00041392"/>
    </source>
</evidence>
<proteinExistence type="inferred from homology"/>
<dbReference type="Proteomes" id="UP001358417">
    <property type="component" value="Unassembled WGS sequence"/>
</dbReference>
<keyword evidence="8" id="KW-0460">Magnesium</keyword>
<keyword evidence="7" id="KW-0677">Repeat</keyword>
<evidence type="ECO:0000256" key="1">
    <source>
        <dbReference type="ARBA" id="ARBA00001946"/>
    </source>
</evidence>
<reference evidence="15 16" key="1">
    <citation type="submission" date="2023-08" db="EMBL/GenBank/DDBJ databases">
        <title>Black Yeasts Isolated from many extreme environments.</title>
        <authorList>
            <person name="Coleine C."/>
            <person name="Stajich J.E."/>
            <person name="Selbmann L."/>
        </authorList>
    </citation>
    <scope>NUCLEOTIDE SEQUENCE [LARGE SCALE GENOMIC DNA]</scope>
    <source>
        <strain evidence="15 16">CCFEE 5792</strain>
    </source>
</reference>
<evidence type="ECO:0000256" key="2">
    <source>
        <dbReference type="ARBA" id="ARBA00006734"/>
    </source>
</evidence>
<evidence type="ECO:0000256" key="12">
    <source>
        <dbReference type="ARBA" id="ARBA00043086"/>
    </source>
</evidence>
<evidence type="ECO:0000256" key="13">
    <source>
        <dbReference type="ARBA" id="ARBA00043219"/>
    </source>
</evidence>
<dbReference type="GO" id="GO:0005953">
    <property type="term" value="C:CAAX-protein geranylgeranyltransferase complex"/>
    <property type="evidence" value="ECO:0007669"/>
    <property type="project" value="TreeGrafter"/>
</dbReference>
<dbReference type="GO" id="GO:0005965">
    <property type="term" value="C:protein farnesyltransferase complex"/>
    <property type="evidence" value="ECO:0007669"/>
    <property type="project" value="TreeGrafter"/>
</dbReference>
<dbReference type="PROSITE" id="PS51147">
    <property type="entry name" value="PFTA"/>
    <property type="match status" value="5"/>
</dbReference>
<accession>A0AAV9MY86</accession>